<dbReference type="SUPFAM" id="SSF46626">
    <property type="entry name" value="Cytochrome c"/>
    <property type="match status" value="1"/>
</dbReference>
<dbReference type="Gene3D" id="1.10.760.10">
    <property type="entry name" value="Cytochrome c-like domain"/>
    <property type="match status" value="1"/>
</dbReference>
<dbReference type="Pfam" id="PF07587">
    <property type="entry name" value="PSD1"/>
    <property type="match status" value="1"/>
</dbReference>
<sequence length="951" mass="107733">MSSGNRYHAAALIRPVLILLALTITLRAPQAGGQESGPATDDTWDVTEGEKLFALDVFPVLRDKCFGCHSDAADPLQGGLNLQTRDGMLAGGDEYGDVIVEPGEAEYSALVAMIAREEVGYEMPPKEADRLTDTQVQAVAAWVDAGAPWPDEDRVQQIYERFAEGVSVRTSGGLADDWTQRKYKPEDLWAFQPLHRSFEHQSIDGFIDAKLRDRDIEPAPPADRRTLIRRVTFDLIGLPPSPQEVDAFINDPADDDTALATLVDRLLESRHYGEQWGRHWLDVTRYADSSGFANDWERPNAWRFRDYVIRSFNSDKPYDQFVIEQLAGDEWADQLKQSGDLDEQQQAELLVAAGYLRMGPWEHTAMSVAKVTRQQYLDDVTDSVGQVFLAQPLQCCRCHDHKFDPIPTRDYYSIQATFATTQFAERKTAWIDEENRDGMSHDRRYHQQRREHNAQNLAEISKIKRQREAEWLADKGIPFPSMNAAKKAGVVDDDLLNQPLLTPEELGKERICRKWKTRFDWEMDRYEPYAFTVYSGTRGPGNQMNSRFRVPANAMKGPPPNTHILTGGDPFGDGPAVSPGVLSALPGVVDETGTVVRQMPSSVKGRRLALARWIVDADNPLTPRVIVNRIWSYHFGRGIAGNPNNFGATGKKPTHPKLLDWLAVQFRDQGWSIKSLHRMIINSKAYRRSASHPSVALLAEADPNDELYARFLPRRLAAEEIRDAMLRVSGEWNPAVGGIPIRPDMNLEASLQPRMIMGTFAPSYVADPLPERRNRRSVYVHRTRGQRMPMMETFNQPGSETSCELRDQSNVTPQAFTLINSEETNDRALALADRVCRDVESDDRKAVIRRLFELTLQRPPSDEEIEWSIAHWDRMIPWHQKTTVGRADRPEKVVREAIDENTGKPFQFTERLFAHDDYVPDLLPADVAADVRALADVALMILNTNEFMYVY</sequence>
<gene>
    <name evidence="6" type="ORF">Pan14r_43750</name>
</gene>
<dbReference type="PANTHER" id="PTHR35889">
    <property type="entry name" value="CYCLOINULO-OLIGOSACCHARIDE FRUCTANOTRANSFERASE-RELATED"/>
    <property type="match status" value="1"/>
</dbReference>
<dbReference type="InterPro" id="IPR011429">
    <property type="entry name" value="Cyt_c_Planctomycete-type"/>
</dbReference>
<evidence type="ECO:0000256" key="2">
    <source>
        <dbReference type="ARBA" id="ARBA00022723"/>
    </source>
</evidence>
<dbReference type="PANTHER" id="PTHR35889:SF3">
    <property type="entry name" value="F-BOX DOMAIN-CONTAINING PROTEIN"/>
    <property type="match status" value="1"/>
</dbReference>
<feature type="domain" description="Cytochrome c" evidence="5">
    <location>
        <begin position="44"/>
        <end position="147"/>
    </location>
</feature>
<comment type="caution">
    <text evidence="6">The sequence shown here is derived from an EMBL/GenBank/DDBJ whole genome shotgun (WGS) entry which is preliminary data.</text>
</comment>
<evidence type="ECO:0000256" key="1">
    <source>
        <dbReference type="ARBA" id="ARBA00022617"/>
    </source>
</evidence>
<reference evidence="6 7" key="1">
    <citation type="submission" date="2019-02" db="EMBL/GenBank/DDBJ databases">
        <title>Deep-cultivation of Planctomycetes and their phenomic and genomic characterization uncovers novel biology.</title>
        <authorList>
            <person name="Wiegand S."/>
            <person name="Jogler M."/>
            <person name="Boedeker C."/>
            <person name="Pinto D."/>
            <person name="Vollmers J."/>
            <person name="Rivas-Marin E."/>
            <person name="Kohn T."/>
            <person name="Peeters S.H."/>
            <person name="Heuer A."/>
            <person name="Rast P."/>
            <person name="Oberbeckmann S."/>
            <person name="Bunk B."/>
            <person name="Jeske O."/>
            <person name="Meyerdierks A."/>
            <person name="Storesund J.E."/>
            <person name="Kallscheuer N."/>
            <person name="Luecker S."/>
            <person name="Lage O.M."/>
            <person name="Pohl T."/>
            <person name="Merkel B.J."/>
            <person name="Hornburger P."/>
            <person name="Mueller R.-W."/>
            <person name="Bruemmer F."/>
            <person name="Labrenz M."/>
            <person name="Spormann A.M."/>
            <person name="Op Den Camp H."/>
            <person name="Overmann J."/>
            <person name="Amann R."/>
            <person name="Jetten M.S.M."/>
            <person name="Mascher T."/>
            <person name="Medema M.H."/>
            <person name="Devos D.P."/>
            <person name="Kaster A.-K."/>
            <person name="Ovreas L."/>
            <person name="Rohde M."/>
            <person name="Galperin M.Y."/>
            <person name="Jogler C."/>
        </authorList>
    </citation>
    <scope>NUCLEOTIDE SEQUENCE [LARGE SCALE GENOMIC DNA]</scope>
    <source>
        <strain evidence="6 7">Pan14r</strain>
    </source>
</reference>
<dbReference type="GO" id="GO:0046872">
    <property type="term" value="F:metal ion binding"/>
    <property type="evidence" value="ECO:0007669"/>
    <property type="project" value="UniProtKB-KW"/>
</dbReference>
<evidence type="ECO:0000313" key="7">
    <source>
        <dbReference type="Proteomes" id="UP000317238"/>
    </source>
</evidence>
<dbReference type="Proteomes" id="UP000317238">
    <property type="component" value="Unassembled WGS sequence"/>
</dbReference>
<dbReference type="Pfam" id="PF07583">
    <property type="entry name" value="PSCyt2"/>
    <property type="match status" value="1"/>
</dbReference>
<dbReference type="RefSeq" id="WP_146440147.1">
    <property type="nucleotide sequence ID" value="NZ_SJPL01000001.1"/>
</dbReference>
<dbReference type="InterPro" id="IPR011444">
    <property type="entry name" value="DUF1549"/>
</dbReference>
<dbReference type="AlphaFoldDB" id="A0A5C5YAU4"/>
<dbReference type="EMBL" id="SJPL01000001">
    <property type="protein sequence ID" value="TWT72058.1"/>
    <property type="molecule type" value="Genomic_DNA"/>
</dbReference>
<evidence type="ECO:0000313" key="6">
    <source>
        <dbReference type="EMBL" id="TWT72058.1"/>
    </source>
</evidence>
<dbReference type="GO" id="GO:0020037">
    <property type="term" value="F:heme binding"/>
    <property type="evidence" value="ECO:0007669"/>
    <property type="project" value="InterPro"/>
</dbReference>
<evidence type="ECO:0000256" key="3">
    <source>
        <dbReference type="ARBA" id="ARBA00023004"/>
    </source>
</evidence>
<dbReference type="OrthoDB" id="127107at2"/>
<name>A0A5C5YAU4_9PLAN</name>
<keyword evidence="1 4" id="KW-0349">Heme</keyword>
<keyword evidence="7" id="KW-1185">Reference proteome</keyword>
<accession>A0A5C5YAU4</accession>
<dbReference type="InterPro" id="IPR022655">
    <property type="entry name" value="DUF1553"/>
</dbReference>
<proteinExistence type="predicted"/>
<evidence type="ECO:0000256" key="4">
    <source>
        <dbReference type="PROSITE-ProRule" id="PRU00433"/>
    </source>
</evidence>
<dbReference type="GO" id="GO:0009055">
    <property type="term" value="F:electron transfer activity"/>
    <property type="evidence" value="ECO:0007669"/>
    <property type="project" value="InterPro"/>
</dbReference>
<dbReference type="InterPro" id="IPR009056">
    <property type="entry name" value="Cyt_c-like_dom"/>
</dbReference>
<organism evidence="6 7">
    <name type="scientific">Crateriforma conspicua</name>
    <dbReference type="NCBI Taxonomy" id="2527996"/>
    <lineage>
        <taxon>Bacteria</taxon>
        <taxon>Pseudomonadati</taxon>
        <taxon>Planctomycetota</taxon>
        <taxon>Planctomycetia</taxon>
        <taxon>Planctomycetales</taxon>
        <taxon>Planctomycetaceae</taxon>
        <taxon>Crateriforma</taxon>
    </lineage>
</organism>
<protein>
    <submittedName>
        <fullName evidence="6">Planctomycete cytochrome C</fullName>
    </submittedName>
</protein>
<keyword evidence="2 4" id="KW-0479">Metal-binding</keyword>
<evidence type="ECO:0000259" key="5">
    <source>
        <dbReference type="PROSITE" id="PS51007"/>
    </source>
</evidence>
<keyword evidence="3 4" id="KW-0408">Iron</keyword>
<dbReference type="InterPro" id="IPR036909">
    <property type="entry name" value="Cyt_c-like_dom_sf"/>
</dbReference>
<dbReference type="Pfam" id="PF07635">
    <property type="entry name" value="PSCyt1"/>
    <property type="match status" value="1"/>
</dbReference>
<dbReference type="PROSITE" id="PS51007">
    <property type="entry name" value="CYTC"/>
    <property type="match status" value="1"/>
</dbReference>